<evidence type="ECO:0000256" key="3">
    <source>
        <dbReference type="ARBA" id="ARBA00023186"/>
    </source>
</evidence>
<name>A0ABQ1K8Q8_9GAMM</name>
<comment type="subunit">
    <text evidence="4">UreD, UreF and UreG form a complex that acts as a GTP-hydrolysis-dependent molecular chaperone, activating the urease apoprotein by helping to assemble the nickel containing metallocenter of UreC. The UreE protein probably delivers the nickel.</text>
</comment>
<evidence type="ECO:0000256" key="2">
    <source>
        <dbReference type="ARBA" id="ARBA00022988"/>
    </source>
</evidence>
<keyword evidence="3 4" id="KW-0143">Chaperone</keyword>
<protein>
    <recommendedName>
        <fullName evidence="4">Urease accessory protein UreD</fullName>
    </recommendedName>
</protein>
<dbReference type="HAMAP" id="MF_01384">
    <property type="entry name" value="UreD"/>
    <property type="match status" value="1"/>
</dbReference>
<evidence type="ECO:0000313" key="5">
    <source>
        <dbReference type="EMBL" id="GGB92101.1"/>
    </source>
</evidence>
<dbReference type="InterPro" id="IPR002669">
    <property type="entry name" value="UreD"/>
</dbReference>
<evidence type="ECO:0000256" key="4">
    <source>
        <dbReference type="HAMAP-Rule" id="MF_01384"/>
    </source>
</evidence>
<keyword evidence="6" id="KW-1185">Reference proteome</keyword>
<dbReference type="PANTHER" id="PTHR33643">
    <property type="entry name" value="UREASE ACCESSORY PROTEIN D"/>
    <property type="match status" value="1"/>
</dbReference>
<accession>A0ABQ1K8Q8</accession>
<reference evidence="6" key="1">
    <citation type="journal article" date="2019" name="Int. J. Syst. Evol. Microbiol.">
        <title>The Global Catalogue of Microorganisms (GCM) 10K type strain sequencing project: providing services to taxonomists for standard genome sequencing and annotation.</title>
        <authorList>
            <consortium name="The Broad Institute Genomics Platform"/>
            <consortium name="The Broad Institute Genome Sequencing Center for Infectious Disease"/>
            <person name="Wu L."/>
            <person name="Ma J."/>
        </authorList>
    </citation>
    <scope>NUCLEOTIDE SEQUENCE [LARGE SCALE GENOMIC DNA]</scope>
    <source>
        <strain evidence="6">CGMCC 1.15341</strain>
    </source>
</reference>
<sequence>MNQAVTAQGWEALLRLRYAQRGDKTRIVERERCGPLAVQRPFYPEQTGVCHTYLLHPPGGVVGGDSLDIQVRVEAGAQALITTPGATKFYRSGGRLATQRQTLSVESGGVLEWLPQENIFFPDACVRVETHVALESGAGFIGWDLQCLGRPVNHEAFDMGEVNSLTRVSIDGELILIDQLRTNGRRLVDAAAGLRGYPMQASLFIVPGRDCVASCQDLLDQIRAVIAATDCSALEVGATLIDGVLVVRALGAGTEPILRLFSAIWCSIRPCVSGLEAVPPRIWAT</sequence>
<dbReference type="Pfam" id="PF01774">
    <property type="entry name" value="UreD"/>
    <property type="match status" value="1"/>
</dbReference>
<dbReference type="EMBL" id="BMIJ01000003">
    <property type="protein sequence ID" value="GGB92101.1"/>
    <property type="molecule type" value="Genomic_DNA"/>
</dbReference>
<organism evidence="5 6">
    <name type="scientific">Marinobacterium zhoushanense</name>
    <dbReference type="NCBI Taxonomy" id="1679163"/>
    <lineage>
        <taxon>Bacteria</taxon>
        <taxon>Pseudomonadati</taxon>
        <taxon>Pseudomonadota</taxon>
        <taxon>Gammaproteobacteria</taxon>
        <taxon>Oceanospirillales</taxon>
        <taxon>Oceanospirillaceae</taxon>
        <taxon>Marinobacterium</taxon>
    </lineage>
</organism>
<evidence type="ECO:0000313" key="6">
    <source>
        <dbReference type="Proteomes" id="UP000629025"/>
    </source>
</evidence>
<comment type="subcellular location">
    <subcellularLocation>
        <location evidence="4">Cytoplasm</location>
    </subcellularLocation>
</comment>
<comment type="function">
    <text evidence="4">Required for maturation of urease via the functional incorporation of the urease nickel metallocenter.</text>
</comment>
<dbReference type="Proteomes" id="UP000629025">
    <property type="component" value="Unassembled WGS sequence"/>
</dbReference>
<evidence type="ECO:0000256" key="1">
    <source>
        <dbReference type="ARBA" id="ARBA00007177"/>
    </source>
</evidence>
<comment type="similarity">
    <text evidence="1 4">Belongs to the UreD family.</text>
</comment>
<proteinExistence type="inferred from homology"/>
<dbReference type="RefSeq" id="WP_188747393.1">
    <property type="nucleotide sequence ID" value="NZ_BMIJ01000003.1"/>
</dbReference>
<comment type="caution">
    <text evidence="5">The sequence shown here is derived from an EMBL/GenBank/DDBJ whole genome shotgun (WGS) entry which is preliminary data.</text>
</comment>
<keyword evidence="2 4" id="KW-0996">Nickel insertion</keyword>
<dbReference type="PANTHER" id="PTHR33643:SF1">
    <property type="entry name" value="UREASE ACCESSORY PROTEIN D"/>
    <property type="match status" value="1"/>
</dbReference>
<keyword evidence="4" id="KW-0963">Cytoplasm</keyword>
<gene>
    <name evidence="4 5" type="primary">ureD</name>
    <name evidence="5" type="ORF">GCM10011352_17700</name>
</gene>